<comment type="similarity">
    <text evidence="1">Belongs to the TfdA dioxygenase family.</text>
</comment>
<comment type="caution">
    <text evidence="7">The sequence shown here is derived from an EMBL/GenBank/DDBJ whole genome shotgun (WGS) entry which is preliminary data.</text>
</comment>
<evidence type="ECO:0000256" key="5">
    <source>
        <dbReference type="ARBA" id="ARBA00023004"/>
    </source>
</evidence>
<evidence type="ECO:0000313" key="7">
    <source>
        <dbReference type="EMBL" id="ROR93026.1"/>
    </source>
</evidence>
<protein>
    <submittedName>
        <fullName evidence="7">Taurine dioxygenase</fullName>
    </submittedName>
</protein>
<evidence type="ECO:0000259" key="6">
    <source>
        <dbReference type="Pfam" id="PF02668"/>
    </source>
</evidence>
<dbReference type="GO" id="GO:0046872">
    <property type="term" value="F:metal ion binding"/>
    <property type="evidence" value="ECO:0007669"/>
    <property type="project" value="UniProtKB-KW"/>
</dbReference>
<reference evidence="7 8" key="1">
    <citation type="submission" date="2018-11" db="EMBL/GenBank/DDBJ databases">
        <title>Sequencing the genomes of 1000 actinobacteria strains.</title>
        <authorList>
            <person name="Klenk H.-P."/>
        </authorList>
    </citation>
    <scope>NUCLEOTIDE SEQUENCE [LARGE SCALE GENOMIC DNA]</scope>
    <source>
        <strain evidence="7 8">DSM 12652</strain>
    </source>
</reference>
<dbReference type="PANTHER" id="PTHR30468:SF1">
    <property type="entry name" value="ALPHA-KETOGLUTARATE-DEPENDENT SULFONATE DIOXYGENASE"/>
    <property type="match status" value="1"/>
</dbReference>
<feature type="domain" description="TauD/TfdA-like" evidence="6">
    <location>
        <begin position="7"/>
        <end position="250"/>
    </location>
</feature>
<evidence type="ECO:0000313" key="8">
    <source>
        <dbReference type="Proteomes" id="UP000281738"/>
    </source>
</evidence>
<dbReference type="Gene3D" id="3.60.130.10">
    <property type="entry name" value="Clavaminate synthase-like"/>
    <property type="match status" value="1"/>
</dbReference>
<proteinExistence type="inferred from homology"/>
<dbReference type="EMBL" id="RKHO01000001">
    <property type="protein sequence ID" value="ROR93026.1"/>
    <property type="molecule type" value="Genomic_DNA"/>
</dbReference>
<dbReference type="OrthoDB" id="581608at2"/>
<dbReference type="Pfam" id="PF02668">
    <property type="entry name" value="TauD"/>
    <property type="match status" value="1"/>
</dbReference>
<evidence type="ECO:0000256" key="2">
    <source>
        <dbReference type="ARBA" id="ARBA00022723"/>
    </source>
</evidence>
<keyword evidence="3 7" id="KW-0223">Dioxygenase</keyword>
<dbReference type="Proteomes" id="UP000281738">
    <property type="component" value="Unassembled WGS sequence"/>
</dbReference>
<keyword evidence="5" id="KW-0408">Iron</keyword>
<dbReference type="SUPFAM" id="SSF51197">
    <property type="entry name" value="Clavaminate synthase-like"/>
    <property type="match status" value="1"/>
</dbReference>
<dbReference type="InterPro" id="IPR003819">
    <property type="entry name" value="TauD/TfdA-like"/>
</dbReference>
<dbReference type="GO" id="GO:0006790">
    <property type="term" value="P:sulfur compound metabolic process"/>
    <property type="evidence" value="ECO:0007669"/>
    <property type="project" value="TreeGrafter"/>
</dbReference>
<sequence>MRTTTTEPVGVEVTDLDLREVSDAEVEQLRLLLAERGVAVFPGQDVDDEAFVAFLRRFGDLAFTVGETPVEGCPELNLISNVGRTTPPRSQFHVDSSYLRVPPAYTALRTVTIPDEGGETLFTNQYLAHDTLPADLREHLEGRRITHVVTGLDLDDDEETQAQHPVFRPHPVTGRPALYLSTAARCASISGMDEAETQAVVARLLEHSTRPENTLRHAWSSGDVVMWDNAVVMHRADHSGVVGDRVMHRGMVAGHEAEAGSGEDHPGW</sequence>
<dbReference type="AlphaFoldDB" id="A0A3N2CZU7"/>
<evidence type="ECO:0000256" key="1">
    <source>
        <dbReference type="ARBA" id="ARBA00005896"/>
    </source>
</evidence>
<organism evidence="7 8">
    <name type="scientific">Nocardioides aurantiacus</name>
    <dbReference type="NCBI Taxonomy" id="86796"/>
    <lineage>
        <taxon>Bacteria</taxon>
        <taxon>Bacillati</taxon>
        <taxon>Actinomycetota</taxon>
        <taxon>Actinomycetes</taxon>
        <taxon>Propionibacteriales</taxon>
        <taxon>Nocardioidaceae</taxon>
        <taxon>Nocardioides</taxon>
    </lineage>
</organism>
<accession>A0A3N2CZU7</accession>
<name>A0A3N2CZU7_9ACTN</name>
<dbReference type="GO" id="GO:0000908">
    <property type="term" value="F:taurine dioxygenase activity"/>
    <property type="evidence" value="ECO:0007669"/>
    <property type="project" value="TreeGrafter"/>
</dbReference>
<keyword evidence="4" id="KW-0560">Oxidoreductase</keyword>
<dbReference type="PANTHER" id="PTHR30468">
    <property type="entry name" value="ALPHA-KETOGLUTARATE-DEPENDENT SULFONATE DIOXYGENASE"/>
    <property type="match status" value="1"/>
</dbReference>
<dbReference type="RefSeq" id="WP_123392753.1">
    <property type="nucleotide sequence ID" value="NZ_RKHO01000001.1"/>
</dbReference>
<gene>
    <name evidence="7" type="ORF">EDD33_3931</name>
</gene>
<keyword evidence="8" id="KW-1185">Reference proteome</keyword>
<keyword evidence="2" id="KW-0479">Metal-binding</keyword>
<evidence type="ECO:0000256" key="4">
    <source>
        <dbReference type="ARBA" id="ARBA00023002"/>
    </source>
</evidence>
<dbReference type="InterPro" id="IPR051323">
    <property type="entry name" value="AtsK-like"/>
</dbReference>
<evidence type="ECO:0000256" key="3">
    <source>
        <dbReference type="ARBA" id="ARBA00022964"/>
    </source>
</evidence>
<dbReference type="InterPro" id="IPR042098">
    <property type="entry name" value="TauD-like_sf"/>
</dbReference>
<dbReference type="GO" id="GO:0005737">
    <property type="term" value="C:cytoplasm"/>
    <property type="evidence" value="ECO:0007669"/>
    <property type="project" value="TreeGrafter"/>
</dbReference>